<organism evidence="2 3">
    <name type="scientific">Reticulomyxa filosa</name>
    <dbReference type="NCBI Taxonomy" id="46433"/>
    <lineage>
        <taxon>Eukaryota</taxon>
        <taxon>Sar</taxon>
        <taxon>Rhizaria</taxon>
        <taxon>Retaria</taxon>
        <taxon>Foraminifera</taxon>
        <taxon>Monothalamids</taxon>
        <taxon>Reticulomyxidae</taxon>
        <taxon>Reticulomyxa</taxon>
    </lineage>
</organism>
<evidence type="ECO:0000313" key="3">
    <source>
        <dbReference type="Proteomes" id="UP000023152"/>
    </source>
</evidence>
<evidence type="ECO:0000256" key="1">
    <source>
        <dbReference type="SAM" id="MobiDB-lite"/>
    </source>
</evidence>
<gene>
    <name evidence="2" type="ORF">RFI_17256</name>
</gene>
<feature type="compositionally biased region" description="Low complexity" evidence="1">
    <location>
        <begin position="113"/>
        <end position="124"/>
    </location>
</feature>
<dbReference type="Proteomes" id="UP000023152">
    <property type="component" value="Unassembled WGS sequence"/>
</dbReference>
<dbReference type="EMBL" id="ASPP01013094">
    <property type="protein sequence ID" value="ETO19963.1"/>
    <property type="molecule type" value="Genomic_DNA"/>
</dbReference>
<proteinExistence type="predicted"/>
<comment type="caution">
    <text evidence="2">The sequence shown here is derived from an EMBL/GenBank/DDBJ whole genome shotgun (WGS) entry which is preliminary data.</text>
</comment>
<feature type="compositionally biased region" description="Basic and acidic residues" evidence="1">
    <location>
        <begin position="57"/>
        <end position="112"/>
    </location>
</feature>
<sequence>MSCFGKFFVFGSGDLFIRCSIIFSLVMKHRWKPQVMKVVGDTLEALDLPPNSNRDSSSSHDTDKHTSQDSDKHSYQDSNKESNKHVQDTNKNKDTSKNVTRDTSKNATRDTSKNTNSSQSPSQPNKREKEKIKRVFWNEPFLTETHMYTQVSKKFMQAVPFKKVILKIIFTLKEYSNKRQCFNFF</sequence>
<name>X6N247_RETFI</name>
<dbReference type="AlphaFoldDB" id="X6N247"/>
<feature type="region of interest" description="Disordered" evidence="1">
    <location>
        <begin position="47"/>
        <end position="132"/>
    </location>
</feature>
<protein>
    <submittedName>
        <fullName evidence="2">Uncharacterized protein</fullName>
    </submittedName>
</protein>
<accession>X6N247</accession>
<evidence type="ECO:0000313" key="2">
    <source>
        <dbReference type="EMBL" id="ETO19963.1"/>
    </source>
</evidence>
<reference evidence="2 3" key="1">
    <citation type="journal article" date="2013" name="Curr. Biol.">
        <title>The Genome of the Foraminiferan Reticulomyxa filosa.</title>
        <authorList>
            <person name="Glockner G."/>
            <person name="Hulsmann N."/>
            <person name="Schleicher M."/>
            <person name="Noegel A.A."/>
            <person name="Eichinger L."/>
            <person name="Gallinger C."/>
            <person name="Pawlowski J."/>
            <person name="Sierra R."/>
            <person name="Euteneuer U."/>
            <person name="Pillet L."/>
            <person name="Moustafa A."/>
            <person name="Platzer M."/>
            <person name="Groth M."/>
            <person name="Szafranski K."/>
            <person name="Schliwa M."/>
        </authorList>
    </citation>
    <scope>NUCLEOTIDE SEQUENCE [LARGE SCALE GENOMIC DNA]</scope>
</reference>
<keyword evidence="3" id="KW-1185">Reference proteome</keyword>